<dbReference type="EMBL" id="BQNB010008705">
    <property type="protein sequence ID" value="GJS53144.1"/>
    <property type="molecule type" value="Genomic_DNA"/>
</dbReference>
<organism evidence="2 3">
    <name type="scientific">Tanacetum coccineum</name>
    <dbReference type="NCBI Taxonomy" id="301880"/>
    <lineage>
        <taxon>Eukaryota</taxon>
        <taxon>Viridiplantae</taxon>
        <taxon>Streptophyta</taxon>
        <taxon>Embryophyta</taxon>
        <taxon>Tracheophyta</taxon>
        <taxon>Spermatophyta</taxon>
        <taxon>Magnoliopsida</taxon>
        <taxon>eudicotyledons</taxon>
        <taxon>Gunneridae</taxon>
        <taxon>Pentapetalae</taxon>
        <taxon>asterids</taxon>
        <taxon>campanulids</taxon>
        <taxon>Asterales</taxon>
        <taxon>Asteraceae</taxon>
        <taxon>Asteroideae</taxon>
        <taxon>Anthemideae</taxon>
        <taxon>Anthemidinae</taxon>
        <taxon>Tanacetum</taxon>
    </lineage>
</organism>
<reference evidence="2" key="1">
    <citation type="journal article" date="2022" name="Int. J. Mol. Sci.">
        <title>Draft Genome of Tanacetum Coccineum: Genomic Comparison of Closely Related Tanacetum-Family Plants.</title>
        <authorList>
            <person name="Yamashiro T."/>
            <person name="Shiraishi A."/>
            <person name="Nakayama K."/>
            <person name="Satake H."/>
        </authorList>
    </citation>
    <scope>NUCLEOTIDE SEQUENCE</scope>
</reference>
<dbReference type="Proteomes" id="UP001151760">
    <property type="component" value="Unassembled WGS sequence"/>
</dbReference>
<proteinExistence type="predicted"/>
<accession>A0ABQ4WJW4</accession>
<reference evidence="2" key="2">
    <citation type="submission" date="2022-01" db="EMBL/GenBank/DDBJ databases">
        <authorList>
            <person name="Yamashiro T."/>
            <person name="Shiraishi A."/>
            <person name="Satake H."/>
            <person name="Nakayama K."/>
        </authorList>
    </citation>
    <scope>NUCLEOTIDE SEQUENCE</scope>
</reference>
<evidence type="ECO:0000313" key="3">
    <source>
        <dbReference type="Proteomes" id="UP001151760"/>
    </source>
</evidence>
<evidence type="ECO:0000256" key="1">
    <source>
        <dbReference type="SAM" id="Coils"/>
    </source>
</evidence>
<feature type="coiled-coil region" evidence="1">
    <location>
        <begin position="39"/>
        <end position="95"/>
    </location>
</feature>
<protein>
    <submittedName>
        <fullName evidence="2">Uncharacterized protein</fullName>
    </submittedName>
</protein>
<gene>
    <name evidence="2" type="ORF">Tco_0626506</name>
</gene>
<name>A0ABQ4WJW4_9ASTR</name>
<comment type="caution">
    <text evidence="2">The sequence shown here is derived from an EMBL/GenBank/DDBJ whole genome shotgun (WGS) entry which is preliminary data.</text>
</comment>
<evidence type="ECO:0000313" key="2">
    <source>
        <dbReference type="EMBL" id="GJS53144.1"/>
    </source>
</evidence>
<keyword evidence="3" id="KW-1185">Reference proteome</keyword>
<keyword evidence="1" id="KW-0175">Coiled coil</keyword>
<sequence>MNLFSLSSSEFSPTLLPKVANKGKGKAQFSTSGEGQVTLEDAKAQMEEIKRLADLKVEKGKSKKKLKRVLTAQELNAQAAELAAYEKKRSKSLEEYNHCISFRANTLPITKISYRINNSTKEASMRIIRNNQPLNLTVYDRFVLKMLGFSEWLELHALASRVKSKSNAQLLKNLKAKFQWVATQGRKLGISPPPQLSAFELLASNKKRKRSSKIIKEAFVKEYIVVDGIHRNLIPSLGFVASEGLVIKEPESRIFFYNGNFDMVFQKEEEFYRVSTPQLIRIQNPIKRNSSEAKEIYNKLNFVIEAMNDVIEARKIVLDNLDNLG</sequence>